<gene>
    <name evidence="3" type="ORF">EIA08_21900</name>
    <name evidence="2" type="ORF">FTV93_30345</name>
    <name evidence="1" type="ORF">GKF66_20300</name>
    <name evidence="4" type="ORF">NCTC8009_00759</name>
    <name evidence="5" type="ORF">NCTC8333_06310</name>
</gene>
<dbReference type="EMBL" id="WKUE01000039">
    <property type="protein sequence ID" value="MSI71111.1"/>
    <property type="molecule type" value="Genomic_DNA"/>
</dbReference>
<evidence type="ECO:0000313" key="6">
    <source>
        <dbReference type="Proteomes" id="UP000250991"/>
    </source>
</evidence>
<geneLocation type="plasmid" evidence="9">
    <name>pncyu-26-73-7</name>
</geneLocation>
<reference evidence="2 9" key="5">
    <citation type="submission" date="2019-08" db="EMBL/GenBank/DDBJ databases">
        <authorList>
            <person name="Chen F.-J."/>
            <person name="Wu H.-C."/>
            <person name="Liao Y.-C."/>
            <person name="Kuo S.-C."/>
        </authorList>
    </citation>
    <scope>NUCLEOTIDE SEQUENCE [LARGE SCALE GENOMIC DNA]</scope>
    <source>
        <strain evidence="2 9">NCYU-26-73</strain>
        <plasmid evidence="9">pncyu-26-73-7</plasmid>
        <plasmid evidence="2">pNCYU-26-73-7</plasmid>
    </source>
</reference>
<dbReference type="Proteomes" id="UP000254718">
    <property type="component" value="Unassembled WGS sequence"/>
</dbReference>
<dbReference type="Proteomes" id="UP000250991">
    <property type="component" value="Unassembled WGS sequence"/>
</dbReference>
<evidence type="ECO:0000313" key="4">
    <source>
        <dbReference type="EMBL" id="SPW74346.1"/>
    </source>
</evidence>
<reference evidence="2 9" key="4">
    <citation type="submission" date="2019-08" db="EMBL/GenBank/DDBJ databases">
        <title>Plasmid- and chromosome-located mcr-3 in mcr-1-positive Escherichia coli from diseased swine, Taiwan.</title>
        <authorList>
            <person name="Hsu C.-Y."/>
            <person name="Huang W.-C."/>
            <person name="Lauderdale T.-L."/>
        </authorList>
    </citation>
    <scope>NUCLEOTIDE SEQUENCE [LARGE SCALE GENOMIC DNA]</scope>
    <source>
        <strain evidence="2 9">NCYU-26-73</strain>
        <plasmid evidence="2">pNCYU-26-73-7</plasmid>
        <plasmid evidence="9">pncyu-26-73-7</plasmid>
    </source>
</reference>
<evidence type="ECO:0000313" key="2">
    <source>
        <dbReference type="EMBL" id="QED76671.1"/>
    </source>
</evidence>
<dbReference type="EMBL" id="UARW01000008">
    <property type="protein sequence ID" value="SPW74346.1"/>
    <property type="molecule type" value="Genomic_DNA"/>
</dbReference>
<dbReference type="RefSeq" id="WP_001523063.1">
    <property type="nucleotide sequence ID" value="NZ_AP018573.1"/>
</dbReference>
<dbReference type="Proteomes" id="UP000438958">
    <property type="component" value="Unassembled WGS sequence"/>
</dbReference>
<evidence type="ECO:0000313" key="1">
    <source>
        <dbReference type="EMBL" id="MSI71111.1"/>
    </source>
</evidence>
<dbReference type="AlphaFoldDB" id="A0A0V9GUH1"/>
<proteinExistence type="predicted"/>
<evidence type="ECO:0000313" key="5">
    <source>
        <dbReference type="EMBL" id="STO18061.1"/>
    </source>
</evidence>
<geneLocation type="plasmid" evidence="2">
    <name>pNCYU-26-73-7</name>
</geneLocation>
<protein>
    <submittedName>
        <fullName evidence="3">Head decoration protein</fullName>
    </submittedName>
</protein>
<keyword evidence="2" id="KW-0614">Plasmid</keyword>
<accession>A0A0V9GUH1</accession>
<evidence type="ECO:0000313" key="8">
    <source>
        <dbReference type="Proteomes" id="UP000271008"/>
    </source>
</evidence>
<dbReference type="EMBL" id="CP042622">
    <property type="protein sequence ID" value="QED76671.1"/>
    <property type="molecule type" value="Genomic_DNA"/>
</dbReference>
<evidence type="ECO:0000313" key="7">
    <source>
        <dbReference type="Proteomes" id="UP000254718"/>
    </source>
</evidence>
<sequence>MRESFSFEPDNLIISGGMPAIPTSIKLASGKVKRGELLAFVSIDQTTNVVTVAPINLSGEGEAKEPYCIAQHNIDATDSAQVGTAWLTGMFNAHAVILPESAKVADVYLACRKVGIFLNTAQQNPSA</sequence>
<dbReference type="Proteomes" id="UP000271008">
    <property type="component" value="Unassembled WGS sequence"/>
</dbReference>
<organism evidence="3 8">
    <name type="scientific">Escherichia coli</name>
    <dbReference type="NCBI Taxonomy" id="562"/>
    <lineage>
        <taxon>Bacteria</taxon>
        <taxon>Pseudomonadati</taxon>
        <taxon>Pseudomonadota</taxon>
        <taxon>Gammaproteobacteria</taxon>
        <taxon>Enterobacterales</taxon>
        <taxon>Enterobacteriaceae</taxon>
        <taxon>Escherichia</taxon>
    </lineage>
</organism>
<reference evidence="3 8" key="2">
    <citation type="submission" date="2018-11" db="EMBL/GenBank/DDBJ databases">
        <title>Enterobacteriaceae from Patient.</title>
        <authorList>
            <person name="Shen C."/>
            <person name="Yang Y."/>
            <person name="Tian G."/>
        </authorList>
    </citation>
    <scope>NUCLEOTIDE SEQUENCE [LARGE SCALE GENOMIC DNA]</scope>
    <source>
        <strain evidence="3 8">GBGD28</strain>
    </source>
</reference>
<dbReference type="EMBL" id="UGFE01000007">
    <property type="protein sequence ID" value="STO18061.1"/>
    <property type="molecule type" value="Genomic_DNA"/>
</dbReference>
<evidence type="ECO:0000313" key="10">
    <source>
        <dbReference type="Proteomes" id="UP000438958"/>
    </source>
</evidence>
<dbReference type="EMBL" id="RQTU01000031">
    <property type="protein sequence ID" value="RRD72887.1"/>
    <property type="molecule type" value="Genomic_DNA"/>
</dbReference>
<name>A0A0V9GUH1_ECOLX</name>
<evidence type="ECO:0000313" key="3">
    <source>
        <dbReference type="EMBL" id="RRD72887.1"/>
    </source>
</evidence>
<dbReference type="Proteomes" id="UP000321299">
    <property type="component" value="Plasmid pNCYU-26-73-7"/>
</dbReference>
<reference evidence="6 7" key="1">
    <citation type="submission" date="2018-06" db="EMBL/GenBank/DDBJ databases">
        <authorList>
            <consortium name="Pathogen Informatics"/>
            <person name="Doyle S."/>
        </authorList>
    </citation>
    <scope>NUCLEOTIDE SEQUENCE [LARGE SCALE GENOMIC DNA]</scope>
    <source>
        <strain evidence="4 6">NCTC8009</strain>
        <strain evidence="5 7">NCTC8333</strain>
    </source>
</reference>
<evidence type="ECO:0000313" key="9">
    <source>
        <dbReference type="Proteomes" id="UP000321299"/>
    </source>
</evidence>
<reference evidence="1 10" key="3">
    <citation type="journal article" date="2019" name="Nat. Med.">
        <title>A library of human gut bacterial isolates paired with longitudinal multiomics data enables mechanistic microbiome research.</title>
        <authorList>
            <person name="Poyet M."/>
            <person name="Groussin M."/>
            <person name="Gibbons S.M."/>
            <person name="Avila-Pacheco J."/>
            <person name="Jiang X."/>
            <person name="Kearney S.M."/>
            <person name="Perrotta A.R."/>
            <person name="Berdy B."/>
            <person name="Zhao S."/>
            <person name="Lieberman T.D."/>
            <person name="Swanson P.K."/>
            <person name="Smith M."/>
            <person name="Roesemann S."/>
            <person name="Alexander J.E."/>
            <person name="Rich S.A."/>
            <person name="Livny J."/>
            <person name="Vlamakis H."/>
            <person name="Clish C."/>
            <person name="Bullock K."/>
            <person name="Deik A."/>
            <person name="Scott J."/>
            <person name="Pierce K.A."/>
            <person name="Xavier R.J."/>
            <person name="Alm E.J."/>
        </authorList>
    </citation>
    <scope>NUCLEOTIDE SEQUENCE [LARGE SCALE GENOMIC DNA]</scope>
    <source>
        <strain evidence="1 10">BIOML-A382</strain>
    </source>
</reference>